<dbReference type="Proteomes" id="UP001597262">
    <property type="component" value="Unassembled WGS sequence"/>
</dbReference>
<evidence type="ECO:0000256" key="1">
    <source>
        <dbReference type="ARBA" id="ARBA00004651"/>
    </source>
</evidence>
<keyword evidence="3 7" id="KW-0812">Transmembrane</keyword>
<feature type="transmembrane region" description="Helical" evidence="7">
    <location>
        <begin position="805"/>
        <end position="827"/>
    </location>
</feature>
<protein>
    <submittedName>
        <fullName evidence="9">ABC transporter permease</fullName>
    </submittedName>
</protein>
<evidence type="ECO:0000256" key="4">
    <source>
        <dbReference type="ARBA" id="ARBA00022989"/>
    </source>
</evidence>
<name>A0ABW3RRG3_9BACL</name>
<evidence type="ECO:0000259" key="8">
    <source>
        <dbReference type="Pfam" id="PF02687"/>
    </source>
</evidence>
<dbReference type="RefSeq" id="WP_379316040.1">
    <property type="nucleotide sequence ID" value="NZ_JBHTLM010000001.1"/>
</dbReference>
<dbReference type="EMBL" id="JBHTLM010000001">
    <property type="protein sequence ID" value="MFD1175063.1"/>
    <property type="molecule type" value="Genomic_DNA"/>
</dbReference>
<reference evidence="10" key="1">
    <citation type="journal article" date="2019" name="Int. J. Syst. Evol. Microbiol.">
        <title>The Global Catalogue of Microorganisms (GCM) 10K type strain sequencing project: providing services to taxonomists for standard genome sequencing and annotation.</title>
        <authorList>
            <consortium name="The Broad Institute Genomics Platform"/>
            <consortium name="The Broad Institute Genome Sequencing Center for Infectious Disease"/>
            <person name="Wu L."/>
            <person name="Ma J."/>
        </authorList>
    </citation>
    <scope>NUCLEOTIDE SEQUENCE [LARGE SCALE GENOMIC DNA]</scope>
    <source>
        <strain evidence="10">CCUG 59189</strain>
    </source>
</reference>
<feature type="transmembrane region" description="Helical" evidence="7">
    <location>
        <begin position="323"/>
        <end position="346"/>
    </location>
</feature>
<dbReference type="InterPro" id="IPR050250">
    <property type="entry name" value="Macrolide_Exporter_MacB"/>
</dbReference>
<dbReference type="InterPro" id="IPR003838">
    <property type="entry name" value="ABC3_permease_C"/>
</dbReference>
<dbReference type="Pfam" id="PF02687">
    <property type="entry name" value="FtsX"/>
    <property type="match status" value="2"/>
</dbReference>
<dbReference type="PANTHER" id="PTHR30572:SF4">
    <property type="entry name" value="ABC TRANSPORTER PERMEASE YTRF"/>
    <property type="match status" value="1"/>
</dbReference>
<sequence length="840" mass="92713">MISTNNRKPIARIASRSLKTNRARNLFIICAIILTTLLITSVFTTAFSINDSMQRAKMKTAGSDFHGSFKYLTPEELNKLKQHPSIKEYGTSTLVGRALNAAFRDTPVEVDSIDESSAKHSFVKFLEGGLPTQENGIAMSTWELDALGVPHKLGAKVKLELDMDVQKISKEFELTGFFEADEHVAMSGLAFLSKSFTQQNLSDVDPVQSRNKGSYVNTTRLDVMFNNSWGIEKKVQKILADTGLKVPYGVNWAYTSVALSDDMTNVIPFAVLIVIIMLSGYLLIYNIFHISVVRDIRFYGLLKTMGTTPRQLKRIISMQANRLYLIALPFGLALGYGVGCWMIPMMSSFSGGETETSYSINPLIFIGAALFSYLTVRIAASKPGRAAARISPVEAVKFSGIGRHSGRRTKRSTHGAKLSRMSLGNLLRYKKKLVLMLASLSLSIILFSVIYTVISSFSVNKYLNAFISGDFVVKESAGSGIGGVAEPKDGLSEDVCRKLASIQGVNALDKVYYMADTMPITSEIKKILQPLAAAEDPNMPYYSPTLNNGKVQLQLHGIDPGWYDVIENKDILLGSFDRAKFESGDYVLVTEPTLESDQEVSYFKPGDRIKLDGVKKSYEVMAVLQSDALYAAGTQIYDSAGFKVFFPAAELKSSAGDPLILSATLHVDPGKLNQVKDEVQSFMGTNRGLVMKSREDYKQEMNGFIRIFKTIGYGLSFTIALIGILNYINTFITGVISRRNEFAILESVGMTKKQLRKMLIYEGFYSILFTCAVVGTAGMAITYFVAKGISDNVAFAEFHMNVLPIASFIPLLMAVSLAVTLAAYKWLSRSTIVERLREIE</sequence>
<feature type="transmembrane region" description="Helical" evidence="7">
    <location>
        <begin position="758"/>
        <end position="785"/>
    </location>
</feature>
<evidence type="ECO:0000256" key="2">
    <source>
        <dbReference type="ARBA" id="ARBA00022475"/>
    </source>
</evidence>
<keyword evidence="5 7" id="KW-0472">Membrane</keyword>
<evidence type="ECO:0000256" key="5">
    <source>
        <dbReference type="ARBA" id="ARBA00023136"/>
    </source>
</evidence>
<comment type="similarity">
    <text evidence="6">Belongs to the ABC-4 integral membrane protein family.</text>
</comment>
<feature type="domain" description="ABC3 transporter permease C-terminal" evidence="8">
    <location>
        <begin position="715"/>
        <end position="825"/>
    </location>
</feature>
<evidence type="ECO:0000256" key="7">
    <source>
        <dbReference type="SAM" id="Phobius"/>
    </source>
</evidence>
<feature type="transmembrane region" description="Helical" evidence="7">
    <location>
        <begin position="266"/>
        <end position="288"/>
    </location>
</feature>
<accession>A0ABW3RRG3</accession>
<comment type="subcellular location">
    <subcellularLocation>
        <location evidence="1">Cell membrane</location>
        <topology evidence="1">Multi-pass membrane protein</topology>
    </subcellularLocation>
</comment>
<feature type="transmembrane region" description="Helical" evidence="7">
    <location>
        <begin position="26"/>
        <end position="49"/>
    </location>
</feature>
<dbReference type="PANTHER" id="PTHR30572">
    <property type="entry name" value="MEMBRANE COMPONENT OF TRANSPORTER-RELATED"/>
    <property type="match status" value="1"/>
</dbReference>
<feature type="transmembrane region" description="Helical" evidence="7">
    <location>
        <begin position="433"/>
        <end position="454"/>
    </location>
</feature>
<keyword evidence="10" id="KW-1185">Reference proteome</keyword>
<feature type="transmembrane region" description="Helical" evidence="7">
    <location>
        <begin position="711"/>
        <end position="737"/>
    </location>
</feature>
<proteinExistence type="inferred from homology"/>
<keyword evidence="2" id="KW-1003">Cell membrane</keyword>
<feature type="transmembrane region" description="Helical" evidence="7">
    <location>
        <begin position="358"/>
        <end position="380"/>
    </location>
</feature>
<organism evidence="9 10">
    <name type="scientific">Paenibacillus puldeungensis</name>
    <dbReference type="NCBI Taxonomy" id="696536"/>
    <lineage>
        <taxon>Bacteria</taxon>
        <taxon>Bacillati</taxon>
        <taxon>Bacillota</taxon>
        <taxon>Bacilli</taxon>
        <taxon>Bacillales</taxon>
        <taxon>Paenibacillaceae</taxon>
        <taxon>Paenibacillus</taxon>
    </lineage>
</organism>
<gene>
    <name evidence="9" type="ORF">ACFQ3W_01900</name>
</gene>
<comment type="caution">
    <text evidence="9">The sequence shown here is derived from an EMBL/GenBank/DDBJ whole genome shotgun (WGS) entry which is preliminary data.</text>
</comment>
<keyword evidence="4 7" id="KW-1133">Transmembrane helix</keyword>
<evidence type="ECO:0000256" key="6">
    <source>
        <dbReference type="ARBA" id="ARBA00038076"/>
    </source>
</evidence>
<feature type="domain" description="ABC3 transporter permease C-terminal" evidence="8">
    <location>
        <begin position="271"/>
        <end position="391"/>
    </location>
</feature>
<evidence type="ECO:0000313" key="9">
    <source>
        <dbReference type="EMBL" id="MFD1175063.1"/>
    </source>
</evidence>
<evidence type="ECO:0000256" key="3">
    <source>
        <dbReference type="ARBA" id="ARBA00022692"/>
    </source>
</evidence>
<evidence type="ECO:0000313" key="10">
    <source>
        <dbReference type="Proteomes" id="UP001597262"/>
    </source>
</evidence>